<dbReference type="AlphaFoldDB" id="A0A9W8GHL6"/>
<evidence type="ECO:0000313" key="4">
    <source>
        <dbReference type="EMBL" id="KAJ2683966.1"/>
    </source>
</evidence>
<evidence type="ECO:0000256" key="3">
    <source>
        <dbReference type="SAM" id="MobiDB-lite"/>
    </source>
</evidence>
<dbReference type="Gene3D" id="3.40.50.150">
    <property type="entry name" value="Vaccinia Virus protein VP39"/>
    <property type="match status" value="1"/>
</dbReference>
<organism evidence="4 5">
    <name type="scientific">Coemansia spiralis</name>
    <dbReference type="NCBI Taxonomy" id="417178"/>
    <lineage>
        <taxon>Eukaryota</taxon>
        <taxon>Fungi</taxon>
        <taxon>Fungi incertae sedis</taxon>
        <taxon>Zoopagomycota</taxon>
        <taxon>Kickxellomycotina</taxon>
        <taxon>Kickxellomycetes</taxon>
        <taxon>Kickxellales</taxon>
        <taxon>Kickxellaceae</taxon>
        <taxon>Coemansia</taxon>
    </lineage>
</organism>
<keyword evidence="1 4" id="KW-0489">Methyltransferase</keyword>
<gene>
    <name evidence="4" type="primary">METTL16</name>
    <name evidence="4" type="ORF">IWW39_005195</name>
</gene>
<dbReference type="GO" id="GO:0070475">
    <property type="term" value="P:rRNA base methylation"/>
    <property type="evidence" value="ECO:0007669"/>
    <property type="project" value="TreeGrafter"/>
</dbReference>
<dbReference type="Pfam" id="PF05971">
    <property type="entry name" value="Methyltransf_10"/>
    <property type="match status" value="1"/>
</dbReference>
<evidence type="ECO:0000256" key="1">
    <source>
        <dbReference type="ARBA" id="ARBA00022603"/>
    </source>
</evidence>
<name>A0A9W8GHL6_9FUNG</name>
<reference evidence="4" key="1">
    <citation type="submission" date="2022-07" db="EMBL/GenBank/DDBJ databases">
        <title>Phylogenomic reconstructions and comparative analyses of Kickxellomycotina fungi.</title>
        <authorList>
            <person name="Reynolds N.K."/>
            <person name="Stajich J.E."/>
            <person name="Barry K."/>
            <person name="Grigoriev I.V."/>
            <person name="Crous P."/>
            <person name="Smith M.E."/>
        </authorList>
    </citation>
    <scope>NUCLEOTIDE SEQUENCE</scope>
    <source>
        <strain evidence="4">CBS 109367</strain>
    </source>
</reference>
<dbReference type="InterPro" id="IPR029063">
    <property type="entry name" value="SAM-dependent_MTases_sf"/>
</dbReference>
<proteinExistence type="predicted"/>
<dbReference type="PANTHER" id="PTHR13393">
    <property type="entry name" value="SAM-DEPENDENT METHYLTRANSFERASE"/>
    <property type="match status" value="1"/>
</dbReference>
<evidence type="ECO:0000256" key="2">
    <source>
        <dbReference type="ARBA" id="ARBA00022679"/>
    </source>
</evidence>
<keyword evidence="5" id="KW-1185">Reference proteome</keyword>
<dbReference type="EMBL" id="JANBTX010000245">
    <property type="protein sequence ID" value="KAJ2683966.1"/>
    <property type="molecule type" value="Genomic_DNA"/>
</dbReference>
<dbReference type="Proteomes" id="UP001151516">
    <property type="component" value="Unassembled WGS sequence"/>
</dbReference>
<comment type="caution">
    <text evidence="4">The sequence shown here is derived from an EMBL/GenBank/DDBJ whole genome shotgun (WGS) entry which is preliminary data.</text>
</comment>
<feature type="region of interest" description="Disordered" evidence="3">
    <location>
        <begin position="1"/>
        <end position="27"/>
    </location>
</feature>
<accession>A0A9W8GHL6</accession>
<dbReference type="PANTHER" id="PTHR13393:SF0">
    <property type="entry name" value="RNA N6-ADENOSINE-METHYLTRANSFERASE METTL16"/>
    <property type="match status" value="1"/>
</dbReference>
<keyword evidence="2" id="KW-0808">Transferase</keyword>
<evidence type="ECO:0000313" key="5">
    <source>
        <dbReference type="Proteomes" id="UP001151516"/>
    </source>
</evidence>
<dbReference type="OrthoDB" id="514248at2759"/>
<protein>
    <submittedName>
        <fullName evidence="4">Methyltransferase-like protein 16</fullName>
    </submittedName>
</protein>
<dbReference type="GO" id="GO:0008168">
    <property type="term" value="F:methyltransferase activity"/>
    <property type="evidence" value="ECO:0007669"/>
    <property type="project" value="UniProtKB-KW"/>
</dbReference>
<sequence>MIMSELIEPGKRSRSASPSSFKKRARVDHPDADSSCIQLYNLPDEISYRALAEKYPELKPYLVAESSQRSTLDFKNPDAVRVLNQALLSTYFDLHIHLPSNSLCPTIANRLNYLKWLSANILPDYIPGHLTGLDIGTGASCIYPLLGARYLPQCDFVGTDINEDSVTIASCNVDQNELQSRIKVFLNTDRLTTLPLTTPGFPLPETDADGASFAFCMCNPPFYENIDERQRLRQMKRGTPSLNTTAKDDELYTDGGEESFLSRLVDESAIHNRRIKWFTTMVGKKSTLSILKTKLRGVGVKQVREGVLIQGRTTRWVLAWSFYAQVLSAVEFGISVLLWKGRGLESGDAKLKLLG</sequence>
<dbReference type="InterPro" id="IPR010286">
    <property type="entry name" value="METTL16/RlmF"/>
</dbReference>
<dbReference type="SUPFAM" id="SSF53335">
    <property type="entry name" value="S-adenosyl-L-methionine-dependent methyltransferases"/>
    <property type="match status" value="1"/>
</dbReference>